<name>A0A4Z2IMM6_9TELE</name>
<evidence type="ECO:0000259" key="20">
    <source>
        <dbReference type="PROSITE" id="PS52004"/>
    </source>
</evidence>
<dbReference type="Proteomes" id="UP000314294">
    <property type="component" value="Unassembled WGS sequence"/>
</dbReference>
<dbReference type="CDD" id="cd00834">
    <property type="entry name" value="KAS_I_II"/>
    <property type="match status" value="1"/>
</dbReference>
<dbReference type="SUPFAM" id="SSF53901">
    <property type="entry name" value="Thiolase-like"/>
    <property type="match status" value="2"/>
</dbReference>
<evidence type="ECO:0000256" key="14">
    <source>
        <dbReference type="ARBA" id="ARBA00049449"/>
    </source>
</evidence>
<evidence type="ECO:0000256" key="13">
    <source>
        <dbReference type="ARBA" id="ARBA00049109"/>
    </source>
</evidence>
<dbReference type="NCBIfam" id="TIGR03150">
    <property type="entry name" value="fabF"/>
    <property type="match status" value="1"/>
</dbReference>
<dbReference type="Pfam" id="PF00109">
    <property type="entry name" value="ketoacyl-synt"/>
    <property type="match status" value="1"/>
</dbReference>
<dbReference type="SMART" id="SM00825">
    <property type="entry name" value="PKS_KS"/>
    <property type="match status" value="1"/>
</dbReference>
<dbReference type="InterPro" id="IPR020841">
    <property type="entry name" value="PKS_Beta-ketoAc_synthase_dom"/>
</dbReference>
<organism evidence="21 22">
    <name type="scientific">Liparis tanakae</name>
    <name type="common">Tanaka's snailfish</name>
    <dbReference type="NCBI Taxonomy" id="230148"/>
    <lineage>
        <taxon>Eukaryota</taxon>
        <taxon>Metazoa</taxon>
        <taxon>Chordata</taxon>
        <taxon>Craniata</taxon>
        <taxon>Vertebrata</taxon>
        <taxon>Euteleostomi</taxon>
        <taxon>Actinopterygii</taxon>
        <taxon>Neopterygii</taxon>
        <taxon>Teleostei</taxon>
        <taxon>Neoteleostei</taxon>
        <taxon>Acanthomorphata</taxon>
        <taxon>Eupercaria</taxon>
        <taxon>Perciformes</taxon>
        <taxon>Cottioidei</taxon>
        <taxon>Cottales</taxon>
        <taxon>Liparidae</taxon>
        <taxon>Liparis</taxon>
    </lineage>
</organism>
<dbReference type="InterPro" id="IPR016039">
    <property type="entry name" value="Thiolase-like"/>
</dbReference>
<evidence type="ECO:0000256" key="9">
    <source>
        <dbReference type="ARBA" id="ARBA00047394"/>
    </source>
</evidence>
<evidence type="ECO:0000256" key="4">
    <source>
        <dbReference type="ARBA" id="ARBA00022679"/>
    </source>
</evidence>
<dbReference type="EMBL" id="SRLO01000068">
    <property type="protein sequence ID" value="TNN78978.1"/>
    <property type="molecule type" value="Genomic_DNA"/>
</dbReference>
<dbReference type="GO" id="GO:0004315">
    <property type="term" value="F:3-oxoacyl-[acyl-carrier-protein] synthase activity"/>
    <property type="evidence" value="ECO:0007669"/>
    <property type="project" value="UniProtKB-EC"/>
</dbReference>
<comment type="catalytic activity">
    <reaction evidence="13">
        <text>decanoyl-[ACP] + malonyl-[ACP] + H(+) = 3-oxododecanoyl-[ACP] + holo-[ACP] + CO2</text>
        <dbReference type="Rhea" id="RHEA:41868"/>
        <dbReference type="Rhea" id="RHEA-COMP:9623"/>
        <dbReference type="Rhea" id="RHEA-COMP:9640"/>
        <dbReference type="Rhea" id="RHEA-COMP:9641"/>
        <dbReference type="Rhea" id="RHEA-COMP:9685"/>
        <dbReference type="ChEBI" id="CHEBI:15378"/>
        <dbReference type="ChEBI" id="CHEBI:16526"/>
        <dbReference type="ChEBI" id="CHEBI:64479"/>
        <dbReference type="ChEBI" id="CHEBI:78449"/>
        <dbReference type="ChEBI" id="CHEBI:78468"/>
        <dbReference type="ChEBI" id="CHEBI:78469"/>
    </reaction>
    <physiologicalReaction direction="left-to-right" evidence="13">
        <dbReference type="Rhea" id="RHEA:41869"/>
    </physiologicalReaction>
</comment>
<dbReference type="Pfam" id="PF02801">
    <property type="entry name" value="Ketoacyl-synt_C"/>
    <property type="match status" value="1"/>
</dbReference>
<reference evidence="21 22" key="1">
    <citation type="submission" date="2019-03" db="EMBL/GenBank/DDBJ databases">
        <title>First draft genome of Liparis tanakae, snailfish: a comprehensive survey of snailfish specific genes.</title>
        <authorList>
            <person name="Kim W."/>
            <person name="Song I."/>
            <person name="Jeong J.-H."/>
            <person name="Kim D."/>
            <person name="Kim S."/>
            <person name="Ryu S."/>
            <person name="Song J.Y."/>
            <person name="Lee S.K."/>
        </authorList>
    </citation>
    <scope>NUCLEOTIDE SEQUENCE [LARGE SCALE GENOMIC DNA]</scope>
    <source>
        <tissue evidence="21">Muscle</tissue>
    </source>
</reference>
<dbReference type="Gene3D" id="3.40.47.10">
    <property type="match status" value="2"/>
</dbReference>
<evidence type="ECO:0000313" key="22">
    <source>
        <dbReference type="Proteomes" id="UP000314294"/>
    </source>
</evidence>
<evidence type="ECO:0000313" key="21">
    <source>
        <dbReference type="EMBL" id="TNN78978.1"/>
    </source>
</evidence>
<comment type="catalytic activity">
    <reaction evidence="10">
        <text>tetradecanoyl-[ACP] + malonyl-[ACP] + H(+) = 3-oxohexadecanoyl-[ACP] + holo-[ACP] + CO2</text>
        <dbReference type="Rhea" id="RHEA:41900"/>
        <dbReference type="Rhea" id="RHEA-COMP:9623"/>
        <dbReference type="Rhea" id="RHEA-COMP:9648"/>
        <dbReference type="Rhea" id="RHEA-COMP:9649"/>
        <dbReference type="Rhea" id="RHEA-COMP:9685"/>
        <dbReference type="ChEBI" id="CHEBI:15378"/>
        <dbReference type="ChEBI" id="CHEBI:16526"/>
        <dbReference type="ChEBI" id="CHEBI:64479"/>
        <dbReference type="ChEBI" id="CHEBI:78449"/>
        <dbReference type="ChEBI" id="CHEBI:78477"/>
        <dbReference type="ChEBI" id="CHEBI:78478"/>
    </reaction>
    <physiologicalReaction direction="left-to-right" evidence="10">
        <dbReference type="Rhea" id="RHEA:41901"/>
    </physiologicalReaction>
</comment>
<keyword evidence="8" id="KW-0012">Acyltransferase</keyword>
<dbReference type="InterPro" id="IPR018201">
    <property type="entry name" value="Ketoacyl_synth_AS"/>
</dbReference>
<dbReference type="PIRSF" id="PIRSF000447">
    <property type="entry name" value="KAS_II"/>
    <property type="match status" value="1"/>
</dbReference>
<protein>
    <recommendedName>
        <fullName evidence="17">3-oxoacyl-[acyl-carrier-protein] synthase</fullName>
    </recommendedName>
</protein>
<evidence type="ECO:0000256" key="7">
    <source>
        <dbReference type="ARBA" id="ARBA00023160"/>
    </source>
</evidence>
<keyword evidence="3 17" id="KW-0444">Lipid biosynthesis</keyword>
<dbReference type="FunFam" id="3.40.47.10:FF:000015">
    <property type="entry name" value="3-oxoacyl-[acyl-carrier-protein] synthase, mitochondrial"/>
    <property type="match status" value="1"/>
</dbReference>
<comment type="function">
    <text evidence="16">May play a role in the biosynthesis of lipoic acid as well as longer chain fatty acids required for optimal mitochondrial function.</text>
</comment>
<keyword evidence="6" id="KW-0443">Lipid metabolism</keyword>
<evidence type="ECO:0000256" key="12">
    <source>
        <dbReference type="ARBA" id="ARBA00048506"/>
    </source>
</evidence>
<evidence type="ECO:0000256" key="5">
    <source>
        <dbReference type="ARBA" id="ARBA00022832"/>
    </source>
</evidence>
<evidence type="ECO:0000256" key="16">
    <source>
        <dbReference type="ARBA" id="ARBA00054575"/>
    </source>
</evidence>
<comment type="pathway">
    <text evidence="1">Lipid metabolism; fatty acid biosynthesis.</text>
</comment>
<evidence type="ECO:0000256" key="2">
    <source>
        <dbReference type="ARBA" id="ARBA00008467"/>
    </source>
</evidence>
<evidence type="ECO:0000256" key="15">
    <source>
        <dbReference type="ARBA" id="ARBA00049533"/>
    </source>
</evidence>
<dbReference type="InterPro" id="IPR014031">
    <property type="entry name" value="Ketoacyl_synth_C"/>
</dbReference>
<keyword evidence="22" id="KW-1185">Reference proteome</keyword>
<evidence type="ECO:0000256" key="11">
    <source>
        <dbReference type="ARBA" id="ARBA00047578"/>
    </source>
</evidence>
<comment type="catalytic activity">
    <reaction evidence="9">
        <text>hexanoyl-[ACP] + malonyl-[ACP] + H(+) = 3-oxooctanoyl-[ACP] + holo-[ACP] + CO2</text>
        <dbReference type="Rhea" id="RHEA:41836"/>
        <dbReference type="Rhea" id="RHEA-COMP:9623"/>
        <dbReference type="Rhea" id="RHEA-COMP:9632"/>
        <dbReference type="Rhea" id="RHEA-COMP:9633"/>
        <dbReference type="Rhea" id="RHEA-COMP:9685"/>
        <dbReference type="ChEBI" id="CHEBI:15378"/>
        <dbReference type="ChEBI" id="CHEBI:16526"/>
        <dbReference type="ChEBI" id="CHEBI:64479"/>
        <dbReference type="ChEBI" id="CHEBI:78449"/>
        <dbReference type="ChEBI" id="CHEBI:78459"/>
        <dbReference type="ChEBI" id="CHEBI:78460"/>
    </reaction>
    <physiologicalReaction direction="left-to-right" evidence="9">
        <dbReference type="Rhea" id="RHEA:41837"/>
    </physiologicalReaction>
</comment>
<dbReference type="PROSITE" id="PS52004">
    <property type="entry name" value="KS3_2"/>
    <property type="match status" value="1"/>
</dbReference>
<dbReference type="NCBIfam" id="NF005589">
    <property type="entry name" value="PRK07314.1"/>
    <property type="match status" value="1"/>
</dbReference>
<dbReference type="GO" id="GO:0006633">
    <property type="term" value="P:fatty acid biosynthetic process"/>
    <property type="evidence" value="ECO:0007669"/>
    <property type="project" value="UniProtKB-KW"/>
</dbReference>
<comment type="catalytic activity">
    <reaction evidence="15">
        <text>octanoyl-[ACP] + malonyl-[ACP] + H(+) = 3-oxodecanoyl-[ACP] + holo-[ACP] + CO2</text>
        <dbReference type="Rhea" id="RHEA:41852"/>
        <dbReference type="Rhea" id="RHEA-COMP:9623"/>
        <dbReference type="Rhea" id="RHEA-COMP:9636"/>
        <dbReference type="Rhea" id="RHEA-COMP:9637"/>
        <dbReference type="Rhea" id="RHEA-COMP:9685"/>
        <dbReference type="ChEBI" id="CHEBI:15378"/>
        <dbReference type="ChEBI" id="CHEBI:16526"/>
        <dbReference type="ChEBI" id="CHEBI:64479"/>
        <dbReference type="ChEBI" id="CHEBI:78449"/>
        <dbReference type="ChEBI" id="CHEBI:78463"/>
        <dbReference type="ChEBI" id="CHEBI:78464"/>
    </reaction>
    <physiologicalReaction direction="left-to-right" evidence="15">
        <dbReference type="Rhea" id="RHEA:41853"/>
    </physiologicalReaction>
</comment>
<dbReference type="OrthoDB" id="5334845at2759"/>
<feature type="active site" description="For beta-ketoacyl synthase activity" evidence="18">
    <location>
        <position position="213"/>
    </location>
</feature>
<keyword evidence="7 17" id="KW-0275">Fatty acid biosynthesis</keyword>
<gene>
    <name evidence="21" type="primary">Oxsm</name>
    <name evidence="21" type="ORF">EYF80_010657</name>
</gene>
<evidence type="ECO:0000256" key="17">
    <source>
        <dbReference type="PIRNR" id="PIRNR000447"/>
    </source>
</evidence>
<dbReference type="InterPro" id="IPR017568">
    <property type="entry name" value="3-oxoacyl-ACP_synth-2"/>
</dbReference>
<evidence type="ECO:0000256" key="3">
    <source>
        <dbReference type="ARBA" id="ARBA00022516"/>
    </source>
</evidence>
<proteinExistence type="inferred from homology"/>
<keyword evidence="4 17" id="KW-0808">Transferase</keyword>
<evidence type="ECO:0000256" key="6">
    <source>
        <dbReference type="ARBA" id="ARBA00023098"/>
    </source>
</evidence>
<evidence type="ECO:0000256" key="1">
    <source>
        <dbReference type="ARBA" id="ARBA00005194"/>
    </source>
</evidence>
<dbReference type="AlphaFoldDB" id="A0A4Z2IMM6"/>
<feature type="domain" description="Ketosynthase family 3 (KS3)" evidence="20">
    <location>
        <begin position="45"/>
        <end position="464"/>
    </location>
</feature>
<comment type="catalytic activity">
    <reaction evidence="11">
        <text>dodecanoyl-[ACP] + malonyl-[ACP] + H(+) = 3-oxotetradecanoyl-[ACP] + holo-[ACP] + CO2</text>
        <dbReference type="Rhea" id="RHEA:41884"/>
        <dbReference type="Rhea" id="RHEA-COMP:9623"/>
        <dbReference type="Rhea" id="RHEA-COMP:9644"/>
        <dbReference type="Rhea" id="RHEA-COMP:9645"/>
        <dbReference type="Rhea" id="RHEA-COMP:9685"/>
        <dbReference type="ChEBI" id="CHEBI:15378"/>
        <dbReference type="ChEBI" id="CHEBI:16526"/>
        <dbReference type="ChEBI" id="CHEBI:64479"/>
        <dbReference type="ChEBI" id="CHEBI:65264"/>
        <dbReference type="ChEBI" id="CHEBI:78449"/>
        <dbReference type="ChEBI" id="CHEBI:78473"/>
    </reaction>
    <physiologicalReaction direction="left-to-right" evidence="11">
        <dbReference type="Rhea" id="RHEA:41885"/>
    </physiologicalReaction>
</comment>
<comment type="catalytic activity">
    <reaction evidence="12">
        <text>a fatty acyl-[ACP] + malonyl-[ACP] + H(+) = a 3-oxoacyl-[ACP] + holo-[ACP] + CO2</text>
        <dbReference type="Rhea" id="RHEA:22836"/>
        <dbReference type="Rhea" id="RHEA-COMP:9623"/>
        <dbReference type="Rhea" id="RHEA-COMP:9685"/>
        <dbReference type="Rhea" id="RHEA-COMP:9916"/>
        <dbReference type="Rhea" id="RHEA-COMP:14125"/>
        <dbReference type="ChEBI" id="CHEBI:15378"/>
        <dbReference type="ChEBI" id="CHEBI:16526"/>
        <dbReference type="ChEBI" id="CHEBI:64479"/>
        <dbReference type="ChEBI" id="CHEBI:78449"/>
        <dbReference type="ChEBI" id="CHEBI:78776"/>
        <dbReference type="ChEBI" id="CHEBI:138651"/>
        <dbReference type="EC" id="2.3.1.41"/>
    </reaction>
    <physiologicalReaction direction="left-to-right" evidence="12">
        <dbReference type="Rhea" id="RHEA:22837"/>
    </physiologicalReaction>
</comment>
<comment type="catalytic activity">
    <reaction evidence="14">
        <text>butanoyl-[ACP] + malonyl-[ACP] + H(+) = 3-oxohexanoyl-[ACP] + holo-[ACP] + CO2</text>
        <dbReference type="Rhea" id="RHEA:41820"/>
        <dbReference type="Rhea" id="RHEA-COMP:9623"/>
        <dbReference type="Rhea" id="RHEA-COMP:9628"/>
        <dbReference type="Rhea" id="RHEA-COMP:9629"/>
        <dbReference type="Rhea" id="RHEA-COMP:9685"/>
        <dbReference type="ChEBI" id="CHEBI:15378"/>
        <dbReference type="ChEBI" id="CHEBI:16526"/>
        <dbReference type="ChEBI" id="CHEBI:64479"/>
        <dbReference type="ChEBI" id="CHEBI:78449"/>
        <dbReference type="ChEBI" id="CHEBI:78454"/>
        <dbReference type="ChEBI" id="CHEBI:78456"/>
    </reaction>
    <physiologicalReaction direction="left-to-right" evidence="14">
        <dbReference type="Rhea" id="RHEA:41821"/>
    </physiologicalReaction>
</comment>
<accession>A0A4Z2IMM6</accession>
<dbReference type="GO" id="GO:0005739">
    <property type="term" value="C:mitochondrion"/>
    <property type="evidence" value="ECO:0007669"/>
    <property type="project" value="TreeGrafter"/>
</dbReference>
<dbReference type="InterPro" id="IPR014030">
    <property type="entry name" value="Ketoacyl_synth_N"/>
</dbReference>
<dbReference type="PANTHER" id="PTHR11712:SF336">
    <property type="entry name" value="3-OXOACYL-[ACYL-CARRIER-PROTEIN] SYNTHASE, MITOCHONDRIAL"/>
    <property type="match status" value="1"/>
</dbReference>
<evidence type="ECO:0000256" key="10">
    <source>
        <dbReference type="ARBA" id="ARBA00047451"/>
    </source>
</evidence>
<dbReference type="PROSITE" id="PS00606">
    <property type="entry name" value="KS3_1"/>
    <property type="match status" value="1"/>
</dbReference>
<comment type="caution">
    <text evidence="21">The sequence shown here is derived from an EMBL/GenBank/DDBJ whole genome shotgun (WGS) entry which is preliminary data.</text>
</comment>
<dbReference type="InterPro" id="IPR000794">
    <property type="entry name" value="Beta-ketoacyl_synthase"/>
</dbReference>
<sequence>MAALPLTCGTKLHLRPRSIRALLQKTVCVGPNQDSRHCSSGKKHKRRVVITGIGLVCPLGTGTALPWDRLIRGHSGIVALPSEEYASVPCKVAALVPRGNDQGQFKEEMFASRGEISSMAPATVMALGAAQLALEDAGWHPKTPEEQVNTGVAVGMGMVSLEEIARTSLAFREKGYKKVSPFFVPRILVNMAAGHISIRHKLKGPNHAVSTACTTGAHAVGDAARFIAHGDAEAMVTGGTESCVGPLSVAGFARARALATKWNDDPAAASRPFHPEREGFVMGEGAAVLLLEEMGHAVGRGARIYAEILGYGLSGDASHITAPTADGDGAFRCMSAALRDAGVSPAAVTYVNAHATSTPLGDAAENAAIKRLFRQTAENLAVSSTKGATGHLLGAAGALEAAFTALACYHGVLPPTLNLDRTEPDFDLNYVPLAARPWHVQGRRVALTNSFGFGGTNASLCLGSV</sequence>
<dbReference type="FunFam" id="3.40.47.10:FF:000024">
    <property type="entry name" value="3-oxoacyl-[acyl-carrier-protein] synthase, mitochondrial"/>
    <property type="match status" value="1"/>
</dbReference>
<keyword evidence="5" id="KW-0276">Fatty acid metabolism</keyword>
<evidence type="ECO:0000256" key="18">
    <source>
        <dbReference type="PIRSR" id="PIRSR000447-1"/>
    </source>
</evidence>
<evidence type="ECO:0000256" key="8">
    <source>
        <dbReference type="ARBA" id="ARBA00023315"/>
    </source>
</evidence>
<dbReference type="PANTHER" id="PTHR11712">
    <property type="entry name" value="POLYKETIDE SYNTHASE-RELATED"/>
    <property type="match status" value="1"/>
</dbReference>
<evidence type="ECO:0000256" key="19">
    <source>
        <dbReference type="RuleBase" id="RU003694"/>
    </source>
</evidence>
<comment type="similarity">
    <text evidence="2 17 19">Belongs to the thiolase-like superfamily. Beta-ketoacyl-ACP synthases family.</text>
</comment>